<dbReference type="EMBL" id="VUJW01000003">
    <property type="protein sequence ID" value="KAA1427531.1"/>
    <property type="molecule type" value="Genomic_DNA"/>
</dbReference>
<reference evidence="3 4" key="2">
    <citation type="submission" date="2019-09" db="EMBL/GenBank/DDBJ databases">
        <authorList>
            <person name="Jin C."/>
        </authorList>
    </citation>
    <scope>NUCLEOTIDE SEQUENCE [LARGE SCALE GENOMIC DNA]</scope>
    <source>
        <strain evidence="3 4">BN140041</strain>
    </source>
</reference>
<reference evidence="3 4" key="1">
    <citation type="submission" date="2019-09" db="EMBL/GenBank/DDBJ databases">
        <title>Nocardioides panacisoli sp. nov., isolated from the soil of a ginseng field.</title>
        <authorList>
            <person name="Cho C."/>
        </authorList>
    </citation>
    <scope>NUCLEOTIDE SEQUENCE [LARGE SCALE GENOMIC DNA]</scope>
    <source>
        <strain evidence="3 4">BN140041</strain>
    </source>
</reference>
<dbReference type="RefSeq" id="WP_149749895.1">
    <property type="nucleotide sequence ID" value="NZ_VUJW01000003.1"/>
</dbReference>
<feature type="domain" description="Mce/MlaD" evidence="1">
    <location>
        <begin position="39"/>
        <end position="114"/>
    </location>
</feature>
<dbReference type="GO" id="GO:0005576">
    <property type="term" value="C:extracellular region"/>
    <property type="evidence" value="ECO:0007669"/>
    <property type="project" value="TreeGrafter"/>
</dbReference>
<accession>A0A5B1M455</accession>
<dbReference type="NCBIfam" id="TIGR00996">
    <property type="entry name" value="Mtu_fam_mce"/>
    <property type="match status" value="1"/>
</dbReference>
<dbReference type="InterPro" id="IPR005693">
    <property type="entry name" value="Mce"/>
</dbReference>
<name>A0A5B1M455_9ACTN</name>
<protein>
    <submittedName>
        <fullName evidence="3">MCE family protein</fullName>
    </submittedName>
</protein>
<feature type="domain" description="Mammalian cell entry C-terminal" evidence="2">
    <location>
        <begin position="121"/>
        <end position="275"/>
    </location>
</feature>
<dbReference type="PANTHER" id="PTHR33371">
    <property type="entry name" value="INTERMEMBRANE PHOSPHOLIPID TRANSPORT SYSTEM BINDING PROTEIN MLAD-RELATED"/>
    <property type="match status" value="1"/>
</dbReference>
<sequence>MITRRTKVQLLVFAVITLLGVSYVGARYAQLDRMIVDQSYTVVAEYPESGGIFVGGEVTYRGVGIGKVTELELTEAGVDVHLEIDDEWDEIPADTRALVGNRSAVGEQYVELQPNVDEGPYLEDGSTITDVATPIRTEKLLGDIVRTVNSVDQEALRVTIQELGTAFAGTGEDLQQIIDTGNSFIQTANENFDITAALIRDTNTVLQGQLDSSRSLRTFATGLRTFSRALAGADGDLRRVIDHGSSTANQLRTFLEQNEPELAALLNNLITTGRVVVDNLDGLEMLLVRYPDLLEGSFTVIDKNPHTDDYETHVGLILTTTKPCYEGYEGTDTRPPQNVEDRELNKDARCTEPPTQSNARGYQNLPRVPFGAGGPDFASSPVLGEDSWKWFYLDPLLDSRG</sequence>
<dbReference type="InterPro" id="IPR003399">
    <property type="entry name" value="Mce/MlaD"/>
</dbReference>
<evidence type="ECO:0000259" key="1">
    <source>
        <dbReference type="Pfam" id="PF02470"/>
    </source>
</evidence>
<dbReference type="AlphaFoldDB" id="A0A5B1M455"/>
<gene>
    <name evidence="3" type="ORF">F0U47_08705</name>
</gene>
<dbReference type="InterPro" id="IPR024516">
    <property type="entry name" value="Mce_C"/>
</dbReference>
<comment type="caution">
    <text evidence="3">The sequence shown here is derived from an EMBL/GenBank/DDBJ whole genome shotgun (WGS) entry which is preliminary data.</text>
</comment>
<dbReference type="Proteomes" id="UP000324351">
    <property type="component" value="Unassembled WGS sequence"/>
</dbReference>
<evidence type="ECO:0000259" key="2">
    <source>
        <dbReference type="Pfam" id="PF11887"/>
    </source>
</evidence>
<evidence type="ECO:0000313" key="3">
    <source>
        <dbReference type="EMBL" id="KAA1427531.1"/>
    </source>
</evidence>
<dbReference type="InterPro" id="IPR052336">
    <property type="entry name" value="MlaD_Phospholipid_Transporter"/>
</dbReference>
<evidence type="ECO:0000313" key="4">
    <source>
        <dbReference type="Proteomes" id="UP000324351"/>
    </source>
</evidence>
<dbReference type="Pfam" id="PF02470">
    <property type="entry name" value="MlaD"/>
    <property type="match status" value="1"/>
</dbReference>
<keyword evidence="4" id="KW-1185">Reference proteome</keyword>
<proteinExistence type="predicted"/>
<dbReference type="PANTHER" id="PTHR33371:SF16">
    <property type="entry name" value="MCE-FAMILY PROTEIN MCE3F"/>
    <property type="match status" value="1"/>
</dbReference>
<organism evidence="3 4">
    <name type="scientific">Nocardioides antri</name>
    <dbReference type="NCBI Taxonomy" id="2607659"/>
    <lineage>
        <taxon>Bacteria</taxon>
        <taxon>Bacillati</taxon>
        <taxon>Actinomycetota</taxon>
        <taxon>Actinomycetes</taxon>
        <taxon>Propionibacteriales</taxon>
        <taxon>Nocardioidaceae</taxon>
        <taxon>Nocardioides</taxon>
    </lineage>
</organism>
<dbReference type="Pfam" id="PF11887">
    <property type="entry name" value="Mce4_CUP1"/>
    <property type="match status" value="1"/>
</dbReference>